<sequence>MRPRGRQSSKRASSSRWVRYDGRSFALLRRVRQDADALGPHIGLEHVRSPRNDAERSDARIRSRVPGLSDDLLPKRDIWGRPITGEGGIGPDIVSPIWTSTAKNDPITREVLRAGGAISVPQKGDLTPQQYDKLLETRGPIARRWLGELFGTPEYRAMSADDQAEEIRKTMAKATKAAKANIFGGEPVPDSRPESYKKGEPRFSSKVQPIIKGNLPLGIRDRVQNLDGSLSTVRTMSIGTDDGEVLIPTVIGGRVVSDAEAIRHYERTGENFGTFATPADATAYAETLHRYHERLLDRSEAQSAPAIPSGWELAE</sequence>
<keyword evidence="3" id="KW-1185">Reference proteome</keyword>
<protein>
    <submittedName>
        <fullName evidence="2">Uncharacterized protein</fullName>
    </submittedName>
</protein>
<dbReference type="Proteomes" id="UP001500738">
    <property type="component" value="Unassembled WGS sequence"/>
</dbReference>
<dbReference type="EMBL" id="BAAAFE010000003">
    <property type="protein sequence ID" value="GAA0862463.1"/>
    <property type="molecule type" value="Genomic_DNA"/>
</dbReference>
<reference evidence="3" key="1">
    <citation type="journal article" date="2019" name="Int. J. Syst. Evol. Microbiol.">
        <title>The Global Catalogue of Microorganisms (GCM) 10K type strain sequencing project: providing services to taxonomists for standard genome sequencing and annotation.</title>
        <authorList>
            <consortium name="The Broad Institute Genomics Platform"/>
            <consortium name="The Broad Institute Genome Sequencing Center for Infectious Disease"/>
            <person name="Wu L."/>
            <person name="Ma J."/>
        </authorList>
    </citation>
    <scope>NUCLEOTIDE SEQUENCE [LARGE SCALE GENOMIC DNA]</scope>
    <source>
        <strain evidence="3">JCM 15910</strain>
    </source>
</reference>
<organism evidence="2 3">
    <name type="scientific">Sphingopyxis soli</name>
    <dbReference type="NCBI Taxonomy" id="592051"/>
    <lineage>
        <taxon>Bacteria</taxon>
        <taxon>Pseudomonadati</taxon>
        <taxon>Pseudomonadota</taxon>
        <taxon>Alphaproteobacteria</taxon>
        <taxon>Sphingomonadales</taxon>
        <taxon>Sphingomonadaceae</taxon>
        <taxon>Sphingopyxis</taxon>
    </lineage>
</organism>
<feature type="compositionally biased region" description="Basic and acidic residues" evidence="1">
    <location>
        <begin position="189"/>
        <end position="202"/>
    </location>
</feature>
<accession>A0ABP3XBN7</accession>
<feature type="region of interest" description="Disordered" evidence="1">
    <location>
        <begin position="183"/>
        <end position="202"/>
    </location>
</feature>
<proteinExistence type="predicted"/>
<gene>
    <name evidence="2" type="ORF">GCM10009115_09230</name>
</gene>
<evidence type="ECO:0000313" key="2">
    <source>
        <dbReference type="EMBL" id="GAA0862463.1"/>
    </source>
</evidence>
<comment type="caution">
    <text evidence="2">The sequence shown here is derived from an EMBL/GenBank/DDBJ whole genome shotgun (WGS) entry which is preliminary data.</text>
</comment>
<name>A0ABP3XBN7_9SPHN</name>
<evidence type="ECO:0000313" key="3">
    <source>
        <dbReference type="Proteomes" id="UP001500738"/>
    </source>
</evidence>
<evidence type="ECO:0000256" key="1">
    <source>
        <dbReference type="SAM" id="MobiDB-lite"/>
    </source>
</evidence>